<keyword evidence="4 11" id="KW-0285">Flavoprotein</keyword>
<dbReference type="Pfam" id="PF00175">
    <property type="entry name" value="NAD_binding_1"/>
    <property type="match status" value="1"/>
</dbReference>
<dbReference type="PROSITE" id="PS51384">
    <property type="entry name" value="FAD_FR"/>
    <property type="match status" value="1"/>
</dbReference>
<dbReference type="InterPro" id="IPR017938">
    <property type="entry name" value="Riboflavin_synthase-like_b-brl"/>
</dbReference>
<dbReference type="GO" id="GO:0010181">
    <property type="term" value="F:FMN binding"/>
    <property type="evidence" value="ECO:0007669"/>
    <property type="project" value="UniProtKB-UniRule"/>
</dbReference>
<reference evidence="14 15" key="1">
    <citation type="journal article" date="2012" name="FEMS Yeast Res.">
        <title>The genome sequence of the wine yeast VIN7 reveals an allotriploid hybrid genome with Saccharomyces cerevisiae and Saccharomyces kudriavzevii origins.</title>
        <authorList>
            <person name="Borneman A.R."/>
            <person name="Desany B.A."/>
            <person name="Riches D."/>
            <person name="Affourtit J.P."/>
            <person name="Forgan A.H."/>
            <person name="Pretorius I.S."/>
            <person name="Egholm M."/>
            <person name="Chambers P.J."/>
        </authorList>
    </citation>
    <scope>NUCLEOTIDE SEQUENCE [LARGE SCALE GENOMIC DNA]</scope>
    <source>
        <strain evidence="14 15">VIN7</strain>
    </source>
</reference>
<dbReference type="Pfam" id="PF00667">
    <property type="entry name" value="FAD_binding_1"/>
    <property type="match status" value="1"/>
</dbReference>
<evidence type="ECO:0000259" key="12">
    <source>
        <dbReference type="PROSITE" id="PS50902"/>
    </source>
</evidence>
<dbReference type="InterPro" id="IPR003097">
    <property type="entry name" value="CysJ-like_FAD-binding"/>
</dbReference>
<dbReference type="InterPro" id="IPR001094">
    <property type="entry name" value="Flavdoxin-like"/>
</dbReference>
<comment type="similarity">
    <text evidence="11">In the N-terminal section; belongs to the flavodoxin family.</text>
</comment>
<comment type="cofactor">
    <cofactor evidence="1 11">
        <name>FMN</name>
        <dbReference type="ChEBI" id="CHEBI:58210"/>
    </cofactor>
</comment>
<comment type="catalytic activity">
    <reaction evidence="10">
        <text>2 oxidized [2Fe-2S]-[protein] + NADPH = 2 reduced [2Fe-2S]-[protein] + NADP(+) + H(+)</text>
        <dbReference type="Rhea" id="RHEA:67716"/>
        <dbReference type="Rhea" id="RHEA-COMP:17327"/>
        <dbReference type="Rhea" id="RHEA-COMP:17328"/>
        <dbReference type="ChEBI" id="CHEBI:15378"/>
        <dbReference type="ChEBI" id="CHEBI:33737"/>
        <dbReference type="ChEBI" id="CHEBI:33738"/>
        <dbReference type="ChEBI" id="CHEBI:57783"/>
        <dbReference type="ChEBI" id="CHEBI:58349"/>
    </reaction>
    <physiologicalReaction direction="left-to-right" evidence="10">
        <dbReference type="Rhea" id="RHEA:67717"/>
    </physiologicalReaction>
</comment>
<keyword evidence="15" id="KW-1185">Reference proteome</keyword>
<accession>H0H2C9</accession>
<evidence type="ECO:0000256" key="2">
    <source>
        <dbReference type="ARBA" id="ARBA00001974"/>
    </source>
</evidence>
<feature type="binding site" evidence="11">
    <location>
        <begin position="447"/>
        <end position="450"/>
    </location>
    <ligand>
        <name>FAD</name>
        <dbReference type="ChEBI" id="CHEBI:57692"/>
    </ligand>
</feature>
<keyword evidence="7 11" id="KW-0521">NADP</keyword>
<dbReference type="InterPro" id="IPR029039">
    <property type="entry name" value="Flavoprotein-like_sf"/>
</dbReference>
<dbReference type="GO" id="GO:0016226">
    <property type="term" value="P:iron-sulfur cluster assembly"/>
    <property type="evidence" value="ECO:0007669"/>
    <property type="project" value="UniProtKB-UniRule"/>
</dbReference>
<name>H0H2C9_SACCK</name>
<gene>
    <name evidence="11" type="primary">TAH18</name>
    <name evidence="14" type="ORF">VIN7_10489</name>
</gene>
<evidence type="ECO:0000256" key="8">
    <source>
        <dbReference type="ARBA" id="ARBA00023002"/>
    </source>
</evidence>
<feature type="binding site" evidence="11">
    <location>
        <position position="625"/>
    </location>
    <ligand>
        <name>FAD</name>
        <dbReference type="ChEBI" id="CHEBI:57692"/>
    </ligand>
</feature>
<dbReference type="SUPFAM" id="SSF52343">
    <property type="entry name" value="Ferredoxin reductase-like, C-terminal NADP-linked domain"/>
    <property type="match status" value="1"/>
</dbReference>
<dbReference type="PhylomeDB" id="H0H2C9"/>
<dbReference type="Gene3D" id="1.20.990.10">
    <property type="entry name" value="NADPH-cytochrome p450 Reductase, Chain A, domain 3"/>
    <property type="match status" value="1"/>
</dbReference>
<dbReference type="Gene3D" id="2.40.30.10">
    <property type="entry name" value="Translation factors"/>
    <property type="match status" value="1"/>
</dbReference>
<dbReference type="FunFam" id="1.20.990.10:FF:000008">
    <property type="entry name" value="NADPH-dependent diflavin oxidoreductase 1"/>
    <property type="match status" value="1"/>
</dbReference>
<dbReference type="PANTHER" id="PTHR19384">
    <property type="entry name" value="NITRIC OXIDE SYNTHASE-RELATED"/>
    <property type="match status" value="1"/>
</dbReference>
<sequence length="625" mass="72472">MSLSKKIVILYGSETGNAHDFATILSHRLHRLHFPHTFCSIGDYNPQDILKCKYLFIICSTTGQGELPRNANVSSKRGRPLTLWSFLKKKNLPSNLLNHIQTAMLGLGDSSYPKFNYGIRKLHQRLVIQLGANEIFDRLEADDQAMAGSNKGTGLGVESVYFEYEKKALNFLLKKFPNRRFGDEIIKREELDPEIYLEPMSYLHVANKDFNEDVSKTKIEFRGDESMKSGRVSANKRITSEGHFQDIRLFQFSNFDKIIEETYEPGDTAAIYPCNTDEDVSRFLANQSHWLEVADKPLIFTKGVPDDLKDGGLVKPLTLRNLVKYHCDFMSIPRSSFFLKTWTFAMDVTKMERGQEQLDDQREKLRQFATDQDMQDLYDYCNRPRRSILEVLEDFLSVKLPWKYVLDYMPIIKPRYYSISSGPKDPNIELTVAVVKYKTILRKIRRGICTNYIARLQEGEKVRYKLQNNHIVKKEFLNKPIILVGPGVGLAPLLSVIRAGISEDMRVFFGCRFKDKDYIYKDILEDWSSKGRIALYTSFSRDSENSPGVKYVQDYLWKLGKEITDLVVNKDAVFFLCGSSGKMPIQIRLTFIEMLKKWGGFRDEDAAKKYLKEMEKFDRYIQETW</sequence>
<feature type="binding site" evidence="11">
    <location>
        <begin position="107"/>
        <end position="116"/>
    </location>
    <ligand>
        <name>FMN</name>
        <dbReference type="ChEBI" id="CHEBI:58210"/>
    </ligand>
</feature>
<protein>
    <recommendedName>
        <fullName evidence="11">NADPH-dependent diflavin oxidoreductase 1</fullName>
        <ecNumber evidence="11">1.18.1.-</ecNumber>
    </recommendedName>
    <alternativeName>
        <fullName evidence="11">NADPH-dependent FMN and FAD-containing oxidoreductase</fullName>
    </alternativeName>
</protein>
<dbReference type="EC" id="1.18.1.-" evidence="11"/>
<dbReference type="InterPro" id="IPR028879">
    <property type="entry name" value="NDOR1"/>
</dbReference>
<evidence type="ECO:0000256" key="10">
    <source>
        <dbReference type="ARBA" id="ARBA00052174"/>
    </source>
</evidence>
<evidence type="ECO:0000313" key="14">
    <source>
        <dbReference type="EMBL" id="EHM99810.1"/>
    </source>
</evidence>
<feature type="binding site" evidence="11">
    <location>
        <position position="385"/>
    </location>
    <ligand>
        <name>FAD</name>
        <dbReference type="ChEBI" id="CHEBI:57692"/>
    </ligand>
</feature>
<dbReference type="InterPro" id="IPR039261">
    <property type="entry name" value="FNR_nucleotide-bd"/>
</dbReference>
<keyword evidence="5 11" id="KW-0288">FMN</keyword>
<keyword evidence="9 11" id="KW-0496">Mitochondrion</keyword>
<comment type="caution">
    <text evidence="11">Lacks conserved residue(s) required for the propagation of feature annotation.</text>
</comment>
<feature type="binding site" evidence="11">
    <location>
        <position position="143"/>
    </location>
    <ligand>
        <name>FMN</name>
        <dbReference type="ChEBI" id="CHEBI:58210"/>
    </ligand>
</feature>
<dbReference type="GO" id="GO:0050660">
    <property type="term" value="F:flavin adenine dinucleotide binding"/>
    <property type="evidence" value="ECO:0007669"/>
    <property type="project" value="UniProtKB-UniRule"/>
</dbReference>
<feature type="binding site" evidence="11">
    <location>
        <begin position="540"/>
        <end position="541"/>
    </location>
    <ligand>
        <name>NADP(+)</name>
        <dbReference type="ChEBI" id="CHEBI:58349"/>
    </ligand>
</feature>
<dbReference type="SUPFAM" id="SSF63380">
    <property type="entry name" value="Riboflavin synthase domain-like"/>
    <property type="match status" value="1"/>
</dbReference>
<dbReference type="PRINTS" id="PR00369">
    <property type="entry name" value="FLAVODOXIN"/>
</dbReference>
<dbReference type="AlphaFoldDB" id="H0H2C9"/>
<dbReference type="GO" id="GO:0005829">
    <property type="term" value="C:cytosol"/>
    <property type="evidence" value="ECO:0007669"/>
    <property type="project" value="UniProtKB-ARBA"/>
</dbReference>
<evidence type="ECO:0000256" key="11">
    <source>
        <dbReference type="HAMAP-Rule" id="MF_03178"/>
    </source>
</evidence>
<keyword evidence="8 11" id="KW-0560">Oxidoreductase</keyword>
<evidence type="ECO:0000256" key="4">
    <source>
        <dbReference type="ARBA" id="ARBA00022630"/>
    </source>
</evidence>
<dbReference type="Proteomes" id="UP000009009">
    <property type="component" value="Unassembled WGS sequence"/>
</dbReference>
<dbReference type="HOGENOM" id="CLU_001570_17_6_1"/>
<keyword evidence="3 11" id="KW-0963">Cytoplasm</keyword>
<dbReference type="Pfam" id="PF00258">
    <property type="entry name" value="Flavodoxin_1"/>
    <property type="match status" value="1"/>
</dbReference>
<dbReference type="OrthoDB" id="1856718at2759"/>
<comment type="similarity">
    <text evidence="11">Belongs to the NADPH-dependent diflavin oxidoreductase NDOR1 family.</text>
</comment>
<feature type="domain" description="Flavodoxin-like" evidence="12">
    <location>
        <begin position="7"/>
        <end position="161"/>
    </location>
</feature>
<dbReference type="InterPro" id="IPR001709">
    <property type="entry name" value="Flavoprot_Pyr_Nucl_cyt_Rdtase"/>
</dbReference>
<dbReference type="InterPro" id="IPR023173">
    <property type="entry name" value="NADPH_Cyt_P450_Rdtase_alpha"/>
</dbReference>
<evidence type="ECO:0000256" key="3">
    <source>
        <dbReference type="ARBA" id="ARBA00022490"/>
    </source>
</evidence>
<dbReference type="HAMAP" id="MF_03178">
    <property type="entry name" value="NDOR1"/>
    <property type="match status" value="1"/>
</dbReference>
<dbReference type="PROSITE" id="PS50902">
    <property type="entry name" value="FLAVODOXIN_LIKE"/>
    <property type="match status" value="1"/>
</dbReference>
<evidence type="ECO:0000313" key="15">
    <source>
        <dbReference type="Proteomes" id="UP000009009"/>
    </source>
</evidence>
<dbReference type="GO" id="GO:0016651">
    <property type="term" value="F:oxidoreductase activity, acting on NAD(P)H"/>
    <property type="evidence" value="ECO:0007669"/>
    <property type="project" value="UniProtKB-UniRule"/>
</dbReference>
<comment type="subcellular location">
    <subcellularLocation>
        <location evidence="11">Cytoplasm</location>
    </subcellularLocation>
    <subcellularLocation>
        <location evidence="11">Mitochondrion</location>
    </subcellularLocation>
    <text evidence="11">Relocalizes to mitochondria after H(2)O(2) exposure.</text>
</comment>
<feature type="binding site" evidence="11">
    <location>
        <begin position="13"/>
        <end position="18"/>
    </location>
    <ligand>
        <name>FMN</name>
        <dbReference type="ChEBI" id="CHEBI:58210"/>
    </ligand>
</feature>
<feature type="binding site" evidence="11">
    <location>
        <begin position="60"/>
        <end position="63"/>
    </location>
    <ligand>
        <name>FMN</name>
        <dbReference type="ChEBI" id="CHEBI:58210"/>
    </ligand>
</feature>
<feature type="binding site" evidence="11">
    <location>
        <begin position="415"/>
        <end position="418"/>
    </location>
    <ligand>
        <name>FAD</name>
        <dbReference type="ChEBI" id="CHEBI:57692"/>
    </ligand>
</feature>
<comment type="similarity">
    <text evidence="11">In the C-terminal section; belongs to the flavoprotein pyridine nucleotide cytochrome reductase family.</text>
</comment>
<dbReference type="InterPro" id="IPR017927">
    <property type="entry name" value="FAD-bd_FR_type"/>
</dbReference>
<comment type="subunit">
    <text evidence="11">Interacts with DRE2; as part of the cytosolic iron-sulfur (Fe-S) protein assembly (CIA) machinery.</text>
</comment>
<dbReference type="GO" id="GO:0050661">
    <property type="term" value="F:NADP binding"/>
    <property type="evidence" value="ECO:0007669"/>
    <property type="project" value="UniProtKB-UniRule"/>
</dbReference>
<evidence type="ECO:0000256" key="7">
    <source>
        <dbReference type="ARBA" id="ARBA00022857"/>
    </source>
</evidence>
<dbReference type="FunFam" id="3.40.50.80:FF:000030">
    <property type="entry name" value="NADPH-dependent diflavin oxidoreductase 1"/>
    <property type="match status" value="1"/>
</dbReference>
<comment type="function">
    <text evidence="11">NADPH-dependent reductase which is a central component of the cytosolic iron-sulfur (Fe-S) protein assembly (CIA) machinery. Transfers electrons from NADPH via its FAD and FMN prosthetic groups to the [2Fe-2S] cluster of DRE2, another key component of the CIA machinery. In turn, this reduced cluster provides electrons for assembly of cytosolic iron-sulfur cluster proteins. Positively controls H(2)O(2)-induced cell death.</text>
</comment>
<dbReference type="GO" id="GO:0160246">
    <property type="term" value="F:NADPH-iron-sulfur [2Fe-2S] protein oxidoreductase activity"/>
    <property type="evidence" value="ECO:0007669"/>
    <property type="project" value="InterPro"/>
</dbReference>
<evidence type="ECO:0000259" key="13">
    <source>
        <dbReference type="PROSITE" id="PS51384"/>
    </source>
</evidence>
<dbReference type="PRINTS" id="PR00371">
    <property type="entry name" value="FPNCR"/>
</dbReference>
<keyword evidence="6 11" id="KW-0274">FAD</keyword>
<dbReference type="SUPFAM" id="SSF52218">
    <property type="entry name" value="Flavoproteins"/>
    <property type="match status" value="1"/>
</dbReference>
<dbReference type="Gene3D" id="3.40.50.360">
    <property type="match status" value="1"/>
</dbReference>
<dbReference type="FunFam" id="3.40.50.360:FF:000056">
    <property type="entry name" value="NADPH-dependent diflavin oxidoreductase 1"/>
    <property type="match status" value="1"/>
</dbReference>
<dbReference type="InterPro" id="IPR001433">
    <property type="entry name" value="OxRdtase_FAD/NAD-bd"/>
</dbReference>
<dbReference type="InterPro" id="IPR008254">
    <property type="entry name" value="Flavodoxin/NO_synth"/>
</dbReference>
<dbReference type="EMBL" id="AGVY01000387">
    <property type="protein sequence ID" value="EHM99810.1"/>
    <property type="molecule type" value="Genomic_DNA"/>
</dbReference>
<feature type="binding site" evidence="11">
    <location>
        <begin position="549"/>
        <end position="553"/>
    </location>
    <ligand>
        <name>NADP(+)</name>
        <dbReference type="ChEBI" id="CHEBI:58349"/>
    </ligand>
</feature>
<proteinExistence type="inferred from homology"/>
<comment type="cofactor">
    <cofactor evidence="2 11">
        <name>FAD</name>
        <dbReference type="ChEBI" id="CHEBI:57692"/>
    </cofactor>
</comment>
<evidence type="ECO:0000256" key="1">
    <source>
        <dbReference type="ARBA" id="ARBA00001917"/>
    </source>
</evidence>
<dbReference type="PANTHER" id="PTHR19384:SF10">
    <property type="entry name" value="NADPH-DEPENDENT DIFLAVIN OXIDOREDUCTASE 1"/>
    <property type="match status" value="1"/>
</dbReference>
<organism evidence="14 15">
    <name type="scientific">Saccharomyces cerevisiae x Saccharomyces kudriavzevii (strain VIN7)</name>
    <name type="common">Yeast</name>
    <dbReference type="NCBI Taxonomy" id="1095631"/>
    <lineage>
        <taxon>Eukaryota</taxon>
        <taxon>Fungi</taxon>
        <taxon>Dikarya</taxon>
        <taxon>Ascomycota</taxon>
        <taxon>Saccharomycotina</taxon>
        <taxon>Saccharomycetes</taxon>
        <taxon>Saccharomycetales</taxon>
        <taxon>Saccharomycetaceae</taxon>
        <taxon>Saccharomyces</taxon>
    </lineage>
</organism>
<evidence type="ECO:0000256" key="5">
    <source>
        <dbReference type="ARBA" id="ARBA00022643"/>
    </source>
</evidence>
<comment type="caution">
    <text evidence="14">The sequence shown here is derived from an EMBL/GenBank/DDBJ whole genome shotgun (WGS) entry which is preliminary data.</text>
</comment>
<evidence type="ECO:0000256" key="6">
    <source>
        <dbReference type="ARBA" id="ARBA00022827"/>
    </source>
</evidence>
<evidence type="ECO:0000256" key="9">
    <source>
        <dbReference type="ARBA" id="ARBA00023128"/>
    </source>
</evidence>
<dbReference type="Gene3D" id="3.40.50.80">
    <property type="entry name" value="Nucleotide-binding domain of ferredoxin-NADP reductase (FNR) module"/>
    <property type="match status" value="1"/>
</dbReference>
<feature type="domain" description="FAD-binding FR-type" evidence="13">
    <location>
        <begin position="225"/>
        <end position="493"/>
    </location>
</feature>
<dbReference type="GO" id="GO:0005739">
    <property type="term" value="C:mitochondrion"/>
    <property type="evidence" value="ECO:0007669"/>
    <property type="project" value="UniProtKB-SubCell"/>
</dbReference>